<name>A0AAD9K0Y4_9ANNE</name>
<gene>
    <name evidence="2" type="ORF">LSH36_90g02137</name>
</gene>
<feature type="compositionally biased region" description="Low complexity" evidence="1">
    <location>
        <begin position="43"/>
        <end position="55"/>
    </location>
</feature>
<keyword evidence="3" id="KW-1185">Reference proteome</keyword>
<evidence type="ECO:0000313" key="3">
    <source>
        <dbReference type="Proteomes" id="UP001208570"/>
    </source>
</evidence>
<organism evidence="2 3">
    <name type="scientific">Paralvinella palmiformis</name>
    <dbReference type="NCBI Taxonomy" id="53620"/>
    <lineage>
        <taxon>Eukaryota</taxon>
        <taxon>Metazoa</taxon>
        <taxon>Spiralia</taxon>
        <taxon>Lophotrochozoa</taxon>
        <taxon>Annelida</taxon>
        <taxon>Polychaeta</taxon>
        <taxon>Sedentaria</taxon>
        <taxon>Canalipalpata</taxon>
        <taxon>Terebellida</taxon>
        <taxon>Terebelliformia</taxon>
        <taxon>Alvinellidae</taxon>
        <taxon>Paralvinella</taxon>
    </lineage>
</organism>
<feature type="region of interest" description="Disordered" evidence="1">
    <location>
        <begin position="1"/>
        <end position="60"/>
    </location>
</feature>
<evidence type="ECO:0000256" key="1">
    <source>
        <dbReference type="SAM" id="MobiDB-lite"/>
    </source>
</evidence>
<comment type="caution">
    <text evidence="2">The sequence shown here is derived from an EMBL/GenBank/DDBJ whole genome shotgun (WGS) entry which is preliminary data.</text>
</comment>
<feature type="compositionally biased region" description="Gly residues" evidence="1">
    <location>
        <begin position="84"/>
        <end position="98"/>
    </location>
</feature>
<proteinExistence type="predicted"/>
<dbReference type="AlphaFoldDB" id="A0AAD9K0Y4"/>
<feature type="compositionally biased region" description="Polar residues" evidence="1">
    <location>
        <begin position="10"/>
        <end position="22"/>
    </location>
</feature>
<dbReference type="EMBL" id="JAODUP010000090">
    <property type="protein sequence ID" value="KAK2162856.1"/>
    <property type="molecule type" value="Genomic_DNA"/>
</dbReference>
<sequence length="105" mass="11649">MSSDGKDSKSNTNNGPTDNQPPAQYEDRPFRNQYRNRQRDWSNQNPDGPNQNQGQWGYGPRDWSGYGGHCMCGCRCRDPESGPGCMGPRGGGYRGGRGPFQQSSM</sequence>
<evidence type="ECO:0000313" key="2">
    <source>
        <dbReference type="EMBL" id="KAK2162856.1"/>
    </source>
</evidence>
<reference evidence="2" key="1">
    <citation type="journal article" date="2023" name="Mol. Biol. Evol.">
        <title>Third-Generation Sequencing Reveals the Adaptive Role of the Epigenome in Three Deep-Sea Polychaetes.</title>
        <authorList>
            <person name="Perez M."/>
            <person name="Aroh O."/>
            <person name="Sun Y."/>
            <person name="Lan Y."/>
            <person name="Juniper S.K."/>
            <person name="Young C.R."/>
            <person name="Angers B."/>
            <person name="Qian P.Y."/>
        </authorList>
    </citation>
    <scope>NUCLEOTIDE SEQUENCE</scope>
    <source>
        <strain evidence="2">P08H-3</strain>
    </source>
</reference>
<dbReference type="Proteomes" id="UP001208570">
    <property type="component" value="Unassembled WGS sequence"/>
</dbReference>
<accession>A0AAD9K0Y4</accession>
<feature type="region of interest" description="Disordered" evidence="1">
    <location>
        <begin position="83"/>
        <end position="105"/>
    </location>
</feature>
<protein>
    <submittedName>
        <fullName evidence="2">Uncharacterized protein</fullName>
    </submittedName>
</protein>